<evidence type="ECO:0000259" key="2">
    <source>
        <dbReference type="Pfam" id="PF18962"/>
    </source>
</evidence>
<keyword evidence="4" id="KW-1185">Reference proteome</keyword>
<reference evidence="4" key="1">
    <citation type="journal article" date="2019" name="Int. J. Syst. Evol. Microbiol.">
        <title>The Global Catalogue of Microorganisms (GCM) 10K type strain sequencing project: providing services to taxonomists for standard genome sequencing and annotation.</title>
        <authorList>
            <consortium name="The Broad Institute Genomics Platform"/>
            <consortium name="The Broad Institute Genome Sequencing Center for Infectious Disease"/>
            <person name="Wu L."/>
            <person name="Ma J."/>
        </authorList>
    </citation>
    <scope>NUCLEOTIDE SEQUENCE [LARGE SCALE GENOMIC DNA]</scope>
    <source>
        <strain evidence="4">CCM 8681</strain>
    </source>
</reference>
<dbReference type="InterPro" id="IPR024079">
    <property type="entry name" value="MetalloPept_cat_dom_sf"/>
</dbReference>
<organism evidence="3 4">
    <name type="scientific">Winogradskyella haliclonae</name>
    <dbReference type="NCBI Taxonomy" id="2048558"/>
    <lineage>
        <taxon>Bacteria</taxon>
        <taxon>Pseudomonadati</taxon>
        <taxon>Bacteroidota</taxon>
        <taxon>Flavobacteriia</taxon>
        <taxon>Flavobacteriales</taxon>
        <taxon>Flavobacteriaceae</taxon>
        <taxon>Winogradskyella</taxon>
    </lineage>
</organism>
<accession>A0ABQ2BXD2</accession>
<dbReference type="EMBL" id="BMDQ01000001">
    <property type="protein sequence ID" value="GGI56437.1"/>
    <property type="molecule type" value="Genomic_DNA"/>
</dbReference>
<dbReference type="Pfam" id="PF18962">
    <property type="entry name" value="Por_Secre_tail"/>
    <property type="match status" value="1"/>
</dbReference>
<dbReference type="NCBIfam" id="TIGR04183">
    <property type="entry name" value="Por_Secre_tail"/>
    <property type="match status" value="1"/>
</dbReference>
<dbReference type="Proteomes" id="UP000624701">
    <property type="component" value="Unassembled WGS sequence"/>
</dbReference>
<protein>
    <recommendedName>
        <fullName evidence="2">Secretion system C-terminal sorting domain-containing protein</fullName>
    </recommendedName>
</protein>
<feature type="domain" description="Secretion system C-terminal sorting" evidence="2">
    <location>
        <begin position="342"/>
        <end position="419"/>
    </location>
</feature>
<dbReference type="Gene3D" id="3.40.390.10">
    <property type="entry name" value="Collagenase (Catalytic Domain)"/>
    <property type="match status" value="1"/>
</dbReference>
<name>A0ABQ2BXD2_9FLAO</name>
<dbReference type="SUPFAM" id="SSF55486">
    <property type="entry name" value="Metalloproteases ('zincins'), catalytic domain"/>
    <property type="match status" value="2"/>
</dbReference>
<gene>
    <name evidence="3" type="ORF">GCM10011444_07460</name>
</gene>
<proteinExistence type="predicted"/>
<evidence type="ECO:0000313" key="4">
    <source>
        <dbReference type="Proteomes" id="UP000624701"/>
    </source>
</evidence>
<keyword evidence="1" id="KW-0732">Signal</keyword>
<evidence type="ECO:0000313" key="3">
    <source>
        <dbReference type="EMBL" id="GGI56437.1"/>
    </source>
</evidence>
<dbReference type="InterPro" id="IPR026444">
    <property type="entry name" value="Secre_tail"/>
</dbReference>
<comment type="caution">
    <text evidence="3">The sequence shown here is derived from an EMBL/GenBank/DDBJ whole genome shotgun (WGS) entry which is preliminary data.</text>
</comment>
<sequence length="421" mass="45815">MTFLSSNAQNTTENILTVCTMPTTDEVNRTYTPTSESILSRSTPCSDFQVTYIGFAGFPEAQAAFERAVAIWENVLDSPVTIRVRAEFETLGAGVLGSARPFTYLEVPGKEPGVLYAAALAEQLIGEDRDGPGGISFDITCNFSNTTNWYFGTDPNSIGNNQFDFTTVVLHELGHGLGFAGFGGRSNNLGALRRSSNGAFFNNTASGGFISIWDTFIEGPNIILQKFPITDENTFPDPSNQMLGAFRSDELTCTSPIAIAQNGGDEPKTYAPSTFNQGSTYSHWDESTFNSTPDALMTPQVAREEINLNIGNVTQGFMEDMGWSLCQGSLSTNNFALENVKISPNPFTQSITIELPSQITNQEFNVSIVDINGRIVSNSEANNTNGQITISNLDNLKNTLYFLTIESKTSDLSITKKIIKQ</sequence>
<evidence type="ECO:0000256" key="1">
    <source>
        <dbReference type="ARBA" id="ARBA00022729"/>
    </source>
</evidence>